<name>A0A8S5LJ26_9CAUD</name>
<accession>A0A8S5LJ26</accession>
<evidence type="ECO:0000313" key="1">
    <source>
        <dbReference type="EMBL" id="DAD70125.1"/>
    </source>
</evidence>
<organism evidence="1">
    <name type="scientific">Siphoviridae sp. ct3o911</name>
    <dbReference type="NCBI Taxonomy" id="2827560"/>
    <lineage>
        <taxon>Viruses</taxon>
        <taxon>Duplodnaviria</taxon>
        <taxon>Heunggongvirae</taxon>
        <taxon>Uroviricota</taxon>
        <taxon>Caudoviricetes</taxon>
    </lineage>
</organism>
<protein>
    <submittedName>
        <fullName evidence="1">Uncharacterized protein</fullName>
    </submittedName>
</protein>
<proteinExistence type="predicted"/>
<reference evidence="1" key="1">
    <citation type="journal article" date="2021" name="Proc. Natl. Acad. Sci. U.S.A.">
        <title>A Catalog of Tens of Thousands of Viruses from Human Metagenomes Reveals Hidden Associations with Chronic Diseases.</title>
        <authorList>
            <person name="Tisza M.J."/>
            <person name="Buck C.B."/>
        </authorList>
    </citation>
    <scope>NUCLEOTIDE SEQUENCE</scope>
    <source>
        <strain evidence="1">Ct3o911</strain>
    </source>
</reference>
<sequence>MESIIKVKVGTSFDRHESAPISVDTTTPRQLLDQFGVDYHVGQTNFNGIALGEENLDKPIRWFADNFEKINTATSFYMLNIPKQDNACRG</sequence>
<dbReference type="EMBL" id="BK015861">
    <property type="protein sequence ID" value="DAD70125.1"/>
    <property type="molecule type" value="Genomic_DNA"/>
</dbReference>